<comment type="caution">
    <text evidence="3">The sequence shown here is derived from an EMBL/GenBank/DDBJ whole genome shotgun (WGS) entry which is preliminary data.</text>
</comment>
<evidence type="ECO:0008006" key="5">
    <source>
        <dbReference type="Google" id="ProtNLM"/>
    </source>
</evidence>
<reference evidence="3" key="2">
    <citation type="submission" date="2020-09" db="EMBL/GenBank/DDBJ databases">
        <authorList>
            <person name="Sun Q."/>
            <person name="Kim S."/>
        </authorList>
    </citation>
    <scope>NUCLEOTIDE SEQUENCE</scope>
    <source>
        <strain evidence="3">KCTC 12368</strain>
    </source>
</reference>
<dbReference type="SUPFAM" id="SSF52833">
    <property type="entry name" value="Thioredoxin-like"/>
    <property type="match status" value="1"/>
</dbReference>
<evidence type="ECO:0000256" key="1">
    <source>
        <dbReference type="ARBA" id="ARBA00007198"/>
    </source>
</evidence>
<keyword evidence="4" id="KW-1185">Reference proteome</keyword>
<evidence type="ECO:0000313" key="3">
    <source>
        <dbReference type="EMBL" id="GGZ40998.1"/>
    </source>
</evidence>
<dbReference type="Proteomes" id="UP000619457">
    <property type="component" value="Unassembled WGS sequence"/>
</dbReference>
<dbReference type="InterPro" id="IPR006660">
    <property type="entry name" value="Arsenate_reductase-like"/>
</dbReference>
<accession>A0A918QBM1</accession>
<protein>
    <recommendedName>
        <fullName evidence="5">Arsenate reductase</fullName>
    </recommendedName>
</protein>
<dbReference type="PROSITE" id="PS51353">
    <property type="entry name" value="ARSC"/>
    <property type="match status" value="1"/>
</dbReference>
<comment type="similarity">
    <text evidence="1 2">Belongs to the ArsC family.</text>
</comment>
<organism evidence="3 4">
    <name type="scientific">Echinicola pacifica</name>
    <dbReference type="NCBI Taxonomy" id="346377"/>
    <lineage>
        <taxon>Bacteria</taxon>
        <taxon>Pseudomonadati</taxon>
        <taxon>Bacteroidota</taxon>
        <taxon>Cytophagia</taxon>
        <taxon>Cytophagales</taxon>
        <taxon>Cyclobacteriaceae</taxon>
        <taxon>Echinicola</taxon>
    </lineage>
</organism>
<dbReference type="AlphaFoldDB" id="A0A918QBM1"/>
<dbReference type="Pfam" id="PF03960">
    <property type="entry name" value="ArsC"/>
    <property type="match status" value="1"/>
</dbReference>
<dbReference type="Gene3D" id="3.40.30.10">
    <property type="entry name" value="Glutaredoxin"/>
    <property type="match status" value="1"/>
</dbReference>
<proteinExistence type="inferred from homology"/>
<evidence type="ECO:0000313" key="4">
    <source>
        <dbReference type="Proteomes" id="UP000619457"/>
    </source>
</evidence>
<reference evidence="3" key="1">
    <citation type="journal article" date="2014" name="Int. J. Syst. Evol. Microbiol.">
        <title>Complete genome sequence of Corynebacterium casei LMG S-19264T (=DSM 44701T), isolated from a smear-ripened cheese.</title>
        <authorList>
            <consortium name="US DOE Joint Genome Institute (JGI-PGF)"/>
            <person name="Walter F."/>
            <person name="Albersmeier A."/>
            <person name="Kalinowski J."/>
            <person name="Ruckert C."/>
        </authorList>
    </citation>
    <scope>NUCLEOTIDE SEQUENCE</scope>
    <source>
        <strain evidence="3">KCTC 12368</strain>
    </source>
</reference>
<sequence length="103" mass="11677">MKKTFRLLEENDVAYEFIDYKKNPPSEELINGFLDSIALEKVVNKRGTTFRKLSEEEKVHLEDAKTAVPLLASHSSMIKRPLIVYPSGMISVGLDPEVILQSK</sequence>
<dbReference type="InterPro" id="IPR036249">
    <property type="entry name" value="Thioredoxin-like_sf"/>
</dbReference>
<name>A0A918QBM1_9BACT</name>
<gene>
    <name evidence="3" type="ORF">GCM10007049_37900</name>
</gene>
<evidence type="ECO:0000256" key="2">
    <source>
        <dbReference type="PROSITE-ProRule" id="PRU01282"/>
    </source>
</evidence>
<dbReference type="EMBL" id="BMWX01000010">
    <property type="protein sequence ID" value="GGZ40998.1"/>
    <property type="molecule type" value="Genomic_DNA"/>
</dbReference>
<dbReference type="PANTHER" id="PTHR30041:SF8">
    <property type="entry name" value="PROTEIN YFFB"/>
    <property type="match status" value="1"/>
</dbReference>
<dbReference type="PANTHER" id="PTHR30041">
    <property type="entry name" value="ARSENATE REDUCTASE"/>
    <property type="match status" value="1"/>
</dbReference>